<comment type="caution">
    <text evidence="2">The sequence shown here is derived from an EMBL/GenBank/DDBJ whole genome shotgun (WGS) entry which is preliminary data.</text>
</comment>
<dbReference type="KEGG" id="loi:92363647"/>
<feature type="region of interest" description="Disordered" evidence="1">
    <location>
        <begin position="1"/>
        <end position="48"/>
    </location>
</feature>
<evidence type="ECO:0000313" key="3">
    <source>
        <dbReference type="Proteomes" id="UP000674143"/>
    </source>
</evidence>
<organism evidence="2 3">
    <name type="scientific">Leishmania orientalis</name>
    <dbReference type="NCBI Taxonomy" id="2249476"/>
    <lineage>
        <taxon>Eukaryota</taxon>
        <taxon>Discoba</taxon>
        <taxon>Euglenozoa</taxon>
        <taxon>Kinetoplastea</taxon>
        <taxon>Metakinetoplastina</taxon>
        <taxon>Trypanosomatida</taxon>
        <taxon>Trypanosomatidae</taxon>
        <taxon>Leishmaniinae</taxon>
        <taxon>Leishmania</taxon>
    </lineage>
</organism>
<evidence type="ECO:0000313" key="2">
    <source>
        <dbReference type="EMBL" id="KAG5487346.1"/>
    </source>
</evidence>
<accession>A0A836HZQ7</accession>
<reference evidence="3" key="1">
    <citation type="journal article" date="2021" name="Microbiol. Resour. Announc.">
        <title>LGAAP: Leishmaniinae Genome Assembly and Annotation Pipeline.</title>
        <authorList>
            <person name="Almutairi H."/>
            <person name="Urbaniak M.D."/>
            <person name="Bates M.D."/>
            <person name="Jariyapan N."/>
            <person name="Kwakye-Nuako G."/>
            <person name="Thomaz-Soccol V."/>
            <person name="Al-Salem W.S."/>
            <person name="Dillon R.J."/>
            <person name="Bates P.A."/>
            <person name="Gatherer D."/>
        </authorList>
    </citation>
    <scope>NUCLEOTIDE SEQUENCE [LARGE SCALE GENOMIC DNA]</scope>
</reference>
<dbReference type="GeneID" id="92363647"/>
<reference evidence="3" key="2">
    <citation type="journal article" date="2021" name="Sci. Data">
        <title>Chromosome-scale genome sequencing, assembly and annotation of six genomes from subfamily Leishmaniinae.</title>
        <authorList>
            <person name="Almutairi H."/>
            <person name="Urbaniak M.D."/>
            <person name="Bates M.D."/>
            <person name="Jariyapan N."/>
            <person name="Kwakye-Nuako G."/>
            <person name="Thomaz Soccol V."/>
            <person name="Al-Salem W.S."/>
            <person name="Dillon R.J."/>
            <person name="Bates P.A."/>
            <person name="Gatherer D."/>
        </authorList>
    </citation>
    <scope>NUCLEOTIDE SEQUENCE [LARGE SCALE GENOMIC DNA]</scope>
</reference>
<dbReference type="Proteomes" id="UP000674143">
    <property type="component" value="Unassembled WGS sequence"/>
</dbReference>
<protein>
    <submittedName>
        <fullName evidence="2">Uncharacterized protein</fullName>
    </submittedName>
</protein>
<evidence type="ECO:0000256" key="1">
    <source>
        <dbReference type="SAM" id="MobiDB-lite"/>
    </source>
</evidence>
<keyword evidence="3" id="KW-1185">Reference proteome</keyword>
<gene>
    <name evidence="2" type="ORF">LSCM4_07836</name>
</gene>
<name>A0A836HZQ7_9TRYP</name>
<proteinExistence type="predicted"/>
<dbReference type="RefSeq" id="XP_067065843.1">
    <property type="nucleotide sequence ID" value="XM_067209713.1"/>
</dbReference>
<sequence>MGRRRKSGGRGNGIAAAKDSPQDNETPTSTPTPPPRVIGTERASATPVLAEAEAKPTDPIAMPSVEPAQGPAGAEVAAVDAPNTADAVAALNAYAYHSTLNDAEDKEAASMVDSTSASASAPRAFGKRVVFVTSAATATPFEEEKLREARCVESVCTYCAVM</sequence>
<dbReference type="AlphaFoldDB" id="A0A836HZQ7"/>
<dbReference type="EMBL" id="JAFHLR010000006">
    <property type="protein sequence ID" value="KAG5487346.1"/>
    <property type="molecule type" value="Genomic_DNA"/>
</dbReference>